<keyword evidence="8" id="KW-0779">Telomere</keyword>
<comment type="similarity">
    <text evidence="3">Belongs to the GON7 family.</text>
</comment>
<keyword evidence="12" id="KW-0539">Nucleus</keyword>
<dbReference type="GO" id="GO:0005634">
    <property type="term" value="C:nucleus"/>
    <property type="evidence" value="ECO:0007669"/>
    <property type="project" value="UniProtKB-SubCell"/>
</dbReference>
<keyword evidence="16" id="KW-1185">Reference proteome</keyword>
<keyword evidence="7" id="KW-0819">tRNA processing</keyword>
<keyword evidence="10" id="KW-0010">Activator</keyword>
<comment type="subunit">
    <text evidence="4">Component of the EKC/KEOPS complex composed of at least BUD32, CGI121, GON7, KAE1 and PCC1; the whole complex dimerizes.</text>
</comment>
<feature type="compositionally biased region" description="Polar residues" evidence="14">
    <location>
        <begin position="24"/>
        <end position="45"/>
    </location>
</feature>
<evidence type="ECO:0000256" key="11">
    <source>
        <dbReference type="ARBA" id="ARBA00023163"/>
    </source>
</evidence>
<dbReference type="Pfam" id="PF08738">
    <property type="entry name" value="Gon7"/>
    <property type="match status" value="1"/>
</dbReference>
<evidence type="ECO:0000256" key="6">
    <source>
        <dbReference type="ARBA" id="ARBA00022454"/>
    </source>
</evidence>
<dbReference type="GO" id="GO:0000781">
    <property type="term" value="C:chromosome, telomeric region"/>
    <property type="evidence" value="ECO:0007669"/>
    <property type="project" value="UniProtKB-SubCell"/>
</dbReference>
<comment type="function">
    <text evidence="13">Component of the EKC/KEOPS complex that is required for the formation of a threonylcarbamoyl group on adenosine at position 37 (t(6)A37) in tRNAs that read codons beginning with adenine. The complex is probably involved in the transfer of the threonylcarbamoyl moiety of threonylcarbamoyl-AMP (TC-AMP) to the N6 group of A37. GON7 likely plays a supporting role to the catalytic subunit KAE1 in the complex. The EKC/KEOPS complex also promotes both telomere uncapping and telomere elongation. The complex is required for efficient recruitment of transcriptional coactivators.</text>
</comment>
<evidence type="ECO:0000256" key="2">
    <source>
        <dbReference type="ARBA" id="ARBA00004574"/>
    </source>
</evidence>
<evidence type="ECO:0000256" key="14">
    <source>
        <dbReference type="SAM" id="MobiDB-lite"/>
    </source>
</evidence>
<evidence type="ECO:0000256" key="5">
    <source>
        <dbReference type="ARBA" id="ARBA00019746"/>
    </source>
</evidence>
<evidence type="ECO:0000256" key="12">
    <source>
        <dbReference type="ARBA" id="ARBA00023242"/>
    </source>
</evidence>
<evidence type="ECO:0000313" key="15">
    <source>
        <dbReference type="EMBL" id="GMM43538.1"/>
    </source>
</evidence>
<keyword evidence="11" id="KW-0804">Transcription</keyword>
<evidence type="ECO:0000313" key="16">
    <source>
        <dbReference type="Proteomes" id="UP001378960"/>
    </source>
</evidence>
<sequence>MSGPTALYTNTNNETETKEFTVSKDVSNLSSDGTTTGPSPYLLESTNGEYIDKDKPAPLNLGNPMGVLRGQVTDLQDQINVFLTERIQQSKNGDVEEIDEDEDEEEEDNEDEE</sequence>
<feature type="region of interest" description="Disordered" evidence="14">
    <location>
        <begin position="1"/>
        <end position="45"/>
    </location>
</feature>
<proteinExistence type="inferred from homology"/>
<evidence type="ECO:0000256" key="4">
    <source>
        <dbReference type="ARBA" id="ARBA00011534"/>
    </source>
</evidence>
<evidence type="ECO:0000256" key="10">
    <source>
        <dbReference type="ARBA" id="ARBA00023159"/>
    </source>
</evidence>
<reference evidence="15 16" key="1">
    <citation type="journal article" date="2023" name="Elife">
        <title>Identification of key yeast species and microbe-microbe interactions impacting larval growth of Drosophila in the wild.</title>
        <authorList>
            <person name="Mure A."/>
            <person name="Sugiura Y."/>
            <person name="Maeda R."/>
            <person name="Honda K."/>
            <person name="Sakurai N."/>
            <person name="Takahashi Y."/>
            <person name="Watada M."/>
            <person name="Katoh T."/>
            <person name="Gotoh A."/>
            <person name="Gotoh Y."/>
            <person name="Taniguchi I."/>
            <person name="Nakamura K."/>
            <person name="Hayashi T."/>
            <person name="Katayama T."/>
            <person name="Uemura T."/>
            <person name="Hattori Y."/>
        </authorList>
    </citation>
    <scope>NUCLEOTIDE SEQUENCE [LARGE SCALE GENOMIC DNA]</scope>
    <source>
        <strain evidence="15 16">PK-24</strain>
    </source>
</reference>
<dbReference type="Proteomes" id="UP001378960">
    <property type="component" value="Unassembled WGS sequence"/>
</dbReference>
<evidence type="ECO:0000256" key="3">
    <source>
        <dbReference type="ARBA" id="ARBA00008529"/>
    </source>
</evidence>
<dbReference type="InterPro" id="IPR014849">
    <property type="entry name" value="EKC/KEOPS_Gon7"/>
</dbReference>
<dbReference type="EMBL" id="BTGB01000001">
    <property type="protein sequence ID" value="GMM43538.1"/>
    <property type="molecule type" value="Genomic_DNA"/>
</dbReference>
<accession>A0AAV5QX79</accession>
<protein>
    <recommendedName>
        <fullName evidence="5">EKC/KEOPS complex subunit GON7</fullName>
    </recommendedName>
</protein>
<comment type="subcellular location">
    <subcellularLocation>
        <location evidence="2">Chromosome</location>
        <location evidence="2">Telomere</location>
    </subcellularLocation>
    <subcellularLocation>
        <location evidence="1">Nucleus</location>
    </subcellularLocation>
</comment>
<keyword evidence="9" id="KW-0805">Transcription regulation</keyword>
<feature type="compositionally biased region" description="Acidic residues" evidence="14">
    <location>
        <begin position="95"/>
        <end position="113"/>
    </location>
</feature>
<name>A0AAV5QX79_PICKL</name>
<evidence type="ECO:0000256" key="8">
    <source>
        <dbReference type="ARBA" id="ARBA00022895"/>
    </source>
</evidence>
<evidence type="ECO:0000256" key="13">
    <source>
        <dbReference type="ARBA" id="ARBA00025393"/>
    </source>
</evidence>
<gene>
    <name evidence="15" type="ORF">DAPK24_001130</name>
</gene>
<feature type="region of interest" description="Disordered" evidence="14">
    <location>
        <begin position="85"/>
        <end position="113"/>
    </location>
</feature>
<evidence type="ECO:0000256" key="1">
    <source>
        <dbReference type="ARBA" id="ARBA00004123"/>
    </source>
</evidence>
<evidence type="ECO:0000256" key="7">
    <source>
        <dbReference type="ARBA" id="ARBA00022694"/>
    </source>
</evidence>
<dbReference type="GO" id="GO:0008033">
    <property type="term" value="P:tRNA processing"/>
    <property type="evidence" value="ECO:0007669"/>
    <property type="project" value="UniProtKB-KW"/>
</dbReference>
<keyword evidence="6" id="KW-0158">Chromosome</keyword>
<organism evidence="15 16">
    <name type="scientific">Pichia kluyveri</name>
    <name type="common">Yeast</name>
    <dbReference type="NCBI Taxonomy" id="36015"/>
    <lineage>
        <taxon>Eukaryota</taxon>
        <taxon>Fungi</taxon>
        <taxon>Dikarya</taxon>
        <taxon>Ascomycota</taxon>
        <taxon>Saccharomycotina</taxon>
        <taxon>Pichiomycetes</taxon>
        <taxon>Pichiales</taxon>
        <taxon>Pichiaceae</taxon>
        <taxon>Pichia</taxon>
    </lineage>
</organism>
<comment type="caution">
    <text evidence="15">The sequence shown here is derived from an EMBL/GenBank/DDBJ whole genome shotgun (WGS) entry which is preliminary data.</text>
</comment>
<dbReference type="AlphaFoldDB" id="A0AAV5QX79"/>
<evidence type="ECO:0000256" key="9">
    <source>
        <dbReference type="ARBA" id="ARBA00023015"/>
    </source>
</evidence>